<dbReference type="Proteomes" id="UP001152523">
    <property type="component" value="Unassembled WGS sequence"/>
</dbReference>
<gene>
    <name evidence="1" type="ORF">CEPIT_LOCUS21632</name>
    <name evidence="2" type="ORF">CEPIT_LOCUS44604</name>
</gene>
<evidence type="ECO:0000313" key="1">
    <source>
        <dbReference type="EMBL" id="CAH9116856.1"/>
    </source>
</evidence>
<dbReference type="EMBL" id="CAMAPF010001188">
    <property type="protein sequence ID" value="CAH9148555.1"/>
    <property type="molecule type" value="Genomic_DNA"/>
</dbReference>
<sequence>MELLIFSLNSPLTHVYYTRVSEENKHPVSRTTLSISPFCYYLPLFSKFFFIRENDVRQMAFQIRHGSLANFQSGILPLKSSLLNYACLRCLCGQGNIYARQIN</sequence>
<reference evidence="1" key="1">
    <citation type="submission" date="2022-07" db="EMBL/GenBank/DDBJ databases">
        <authorList>
            <person name="Macas J."/>
            <person name="Novak P."/>
            <person name="Neumann P."/>
        </authorList>
    </citation>
    <scope>NUCLEOTIDE SEQUENCE</scope>
</reference>
<dbReference type="EMBL" id="CAMAPF010000300">
    <property type="protein sequence ID" value="CAH9116856.1"/>
    <property type="molecule type" value="Genomic_DNA"/>
</dbReference>
<evidence type="ECO:0000313" key="3">
    <source>
        <dbReference type="Proteomes" id="UP001152523"/>
    </source>
</evidence>
<organism evidence="1 3">
    <name type="scientific">Cuscuta epithymum</name>
    <dbReference type="NCBI Taxonomy" id="186058"/>
    <lineage>
        <taxon>Eukaryota</taxon>
        <taxon>Viridiplantae</taxon>
        <taxon>Streptophyta</taxon>
        <taxon>Embryophyta</taxon>
        <taxon>Tracheophyta</taxon>
        <taxon>Spermatophyta</taxon>
        <taxon>Magnoliopsida</taxon>
        <taxon>eudicotyledons</taxon>
        <taxon>Gunneridae</taxon>
        <taxon>Pentapetalae</taxon>
        <taxon>asterids</taxon>
        <taxon>lamiids</taxon>
        <taxon>Solanales</taxon>
        <taxon>Convolvulaceae</taxon>
        <taxon>Cuscuteae</taxon>
        <taxon>Cuscuta</taxon>
        <taxon>Cuscuta subgen. Cuscuta</taxon>
    </lineage>
</organism>
<accession>A0AAV0EAA0</accession>
<proteinExistence type="predicted"/>
<comment type="caution">
    <text evidence="1">The sequence shown here is derived from an EMBL/GenBank/DDBJ whole genome shotgun (WGS) entry which is preliminary data.</text>
</comment>
<evidence type="ECO:0000313" key="2">
    <source>
        <dbReference type="EMBL" id="CAH9148555.1"/>
    </source>
</evidence>
<dbReference type="AlphaFoldDB" id="A0AAV0EAA0"/>
<keyword evidence="3" id="KW-1185">Reference proteome</keyword>
<protein>
    <submittedName>
        <fullName evidence="1">Uncharacterized protein</fullName>
    </submittedName>
</protein>
<name>A0AAV0EAA0_9ASTE</name>